<organism evidence="1 2">
    <name type="scientific">Macrosiphum euphorbiae</name>
    <name type="common">potato aphid</name>
    <dbReference type="NCBI Taxonomy" id="13131"/>
    <lineage>
        <taxon>Eukaryota</taxon>
        <taxon>Metazoa</taxon>
        <taxon>Ecdysozoa</taxon>
        <taxon>Arthropoda</taxon>
        <taxon>Hexapoda</taxon>
        <taxon>Insecta</taxon>
        <taxon>Pterygota</taxon>
        <taxon>Neoptera</taxon>
        <taxon>Paraneoptera</taxon>
        <taxon>Hemiptera</taxon>
        <taxon>Sternorrhyncha</taxon>
        <taxon>Aphidomorpha</taxon>
        <taxon>Aphidoidea</taxon>
        <taxon>Aphididae</taxon>
        <taxon>Macrosiphini</taxon>
        <taxon>Macrosiphum</taxon>
    </lineage>
</organism>
<dbReference type="EMBL" id="CARXXK010000004">
    <property type="protein sequence ID" value="CAI6366804.1"/>
    <property type="molecule type" value="Genomic_DNA"/>
</dbReference>
<gene>
    <name evidence="1" type="ORF">MEUPH1_LOCUS21346</name>
</gene>
<dbReference type="Proteomes" id="UP001160148">
    <property type="component" value="Unassembled WGS sequence"/>
</dbReference>
<proteinExistence type="predicted"/>
<sequence>MMTAVETVDLKVRDKRGKNVSALIKMFEPNHDDLAPKHVSELIKLFEAKHYDLAPKRRQNTVVVTRQRRWTLRTE</sequence>
<name>A0AAV0XGG4_9HEMI</name>
<comment type="caution">
    <text evidence="1">The sequence shown here is derived from an EMBL/GenBank/DDBJ whole genome shotgun (WGS) entry which is preliminary data.</text>
</comment>
<dbReference type="AlphaFoldDB" id="A0AAV0XGG4"/>
<protein>
    <submittedName>
        <fullName evidence="1">Uncharacterized protein</fullName>
    </submittedName>
</protein>
<reference evidence="1 2" key="1">
    <citation type="submission" date="2023-01" db="EMBL/GenBank/DDBJ databases">
        <authorList>
            <person name="Whitehead M."/>
        </authorList>
    </citation>
    <scope>NUCLEOTIDE SEQUENCE [LARGE SCALE GENOMIC DNA]</scope>
</reference>
<evidence type="ECO:0000313" key="1">
    <source>
        <dbReference type="EMBL" id="CAI6366804.1"/>
    </source>
</evidence>
<keyword evidence="2" id="KW-1185">Reference proteome</keyword>
<accession>A0AAV0XGG4</accession>
<evidence type="ECO:0000313" key="2">
    <source>
        <dbReference type="Proteomes" id="UP001160148"/>
    </source>
</evidence>